<keyword evidence="5" id="KW-1133">Transmembrane helix</keyword>
<dbReference type="PROSITE" id="PS50043">
    <property type="entry name" value="HTH_LUXR_2"/>
    <property type="match status" value="1"/>
</dbReference>
<feature type="transmembrane region" description="Helical" evidence="5">
    <location>
        <begin position="332"/>
        <end position="353"/>
    </location>
</feature>
<dbReference type="GO" id="GO:0003677">
    <property type="term" value="F:DNA binding"/>
    <property type="evidence" value="ECO:0007669"/>
    <property type="project" value="UniProtKB-KW"/>
</dbReference>
<feature type="coiled-coil region" evidence="4">
    <location>
        <begin position="394"/>
        <end position="421"/>
    </location>
</feature>
<dbReference type="GO" id="GO:0006355">
    <property type="term" value="P:regulation of DNA-templated transcription"/>
    <property type="evidence" value="ECO:0007669"/>
    <property type="project" value="InterPro"/>
</dbReference>
<dbReference type="InterPro" id="IPR000792">
    <property type="entry name" value="Tscrpt_reg_LuxR_C"/>
</dbReference>
<evidence type="ECO:0000256" key="3">
    <source>
        <dbReference type="ARBA" id="ARBA00023163"/>
    </source>
</evidence>
<dbReference type="Gene3D" id="1.10.10.10">
    <property type="entry name" value="Winged helix-like DNA-binding domain superfamily/Winged helix DNA-binding domain"/>
    <property type="match status" value="1"/>
</dbReference>
<feature type="transmembrane region" description="Helical" evidence="5">
    <location>
        <begin position="16"/>
        <end position="36"/>
    </location>
</feature>
<evidence type="ECO:0000256" key="1">
    <source>
        <dbReference type="ARBA" id="ARBA00023015"/>
    </source>
</evidence>
<name>A0A6N7RL09_9ACTN</name>
<evidence type="ECO:0000259" key="6">
    <source>
        <dbReference type="PROSITE" id="PS50043"/>
    </source>
</evidence>
<evidence type="ECO:0000256" key="5">
    <source>
        <dbReference type="SAM" id="Phobius"/>
    </source>
</evidence>
<dbReference type="SUPFAM" id="SSF46894">
    <property type="entry name" value="C-terminal effector domain of the bipartite response regulators"/>
    <property type="match status" value="1"/>
</dbReference>
<keyword evidence="5" id="KW-0812">Transmembrane</keyword>
<keyword evidence="8" id="KW-1185">Reference proteome</keyword>
<keyword evidence="5" id="KW-0472">Membrane</keyword>
<evidence type="ECO:0000313" key="7">
    <source>
        <dbReference type="EMBL" id="MRX81550.1"/>
    </source>
</evidence>
<dbReference type="InterPro" id="IPR016032">
    <property type="entry name" value="Sig_transdc_resp-reg_C-effctor"/>
</dbReference>
<feature type="transmembrane region" description="Helical" evidence="5">
    <location>
        <begin position="248"/>
        <end position="266"/>
    </location>
</feature>
<keyword evidence="3" id="KW-0804">Transcription</keyword>
<accession>A0A6N7RL09</accession>
<reference evidence="8" key="1">
    <citation type="submission" date="2019-08" db="EMBL/GenBank/DDBJ databases">
        <title>Arthrobacter sp. nov., isolated from plateau pika and Tibetan wild ass.</title>
        <authorList>
            <person name="Ge Y."/>
        </authorList>
    </citation>
    <scope>NUCLEOTIDE SEQUENCE [LARGE SCALE GENOMIC DNA]</scope>
    <source>
        <strain evidence="8">HF-4214</strain>
    </source>
</reference>
<feature type="transmembrane region" description="Helical" evidence="5">
    <location>
        <begin position="365"/>
        <end position="386"/>
    </location>
</feature>
<evidence type="ECO:0000256" key="4">
    <source>
        <dbReference type="SAM" id="Coils"/>
    </source>
</evidence>
<feature type="transmembrane region" description="Helical" evidence="5">
    <location>
        <begin position="161"/>
        <end position="179"/>
    </location>
</feature>
<feature type="transmembrane region" description="Helical" evidence="5">
    <location>
        <begin position="300"/>
        <end position="320"/>
    </location>
</feature>
<keyword evidence="2" id="KW-0238">DNA-binding</keyword>
<feature type="transmembrane region" description="Helical" evidence="5">
    <location>
        <begin position="105"/>
        <end position="125"/>
    </location>
</feature>
<dbReference type="AlphaFoldDB" id="A0A6N7RL09"/>
<dbReference type="RefSeq" id="WP_154332454.1">
    <property type="nucleotide sequence ID" value="NZ_VTFY01000002.1"/>
</dbReference>
<organism evidence="7 8">
    <name type="scientific">Eggerthella guodeyinii</name>
    <dbReference type="NCBI Taxonomy" id="2690837"/>
    <lineage>
        <taxon>Bacteria</taxon>
        <taxon>Bacillati</taxon>
        <taxon>Actinomycetota</taxon>
        <taxon>Coriobacteriia</taxon>
        <taxon>Eggerthellales</taxon>
        <taxon>Eggerthellaceae</taxon>
        <taxon>Eggerthella</taxon>
    </lineage>
</organism>
<dbReference type="PANTHER" id="PTHR44688:SF16">
    <property type="entry name" value="DNA-BINDING TRANSCRIPTIONAL ACTIVATOR DEVR_DOSR"/>
    <property type="match status" value="1"/>
</dbReference>
<dbReference type="InterPro" id="IPR036388">
    <property type="entry name" value="WH-like_DNA-bd_sf"/>
</dbReference>
<dbReference type="PRINTS" id="PR00038">
    <property type="entry name" value="HTHLUXR"/>
</dbReference>
<feature type="transmembrane region" description="Helical" evidence="5">
    <location>
        <begin position="79"/>
        <end position="99"/>
    </location>
</feature>
<feature type="transmembrane region" description="Helical" evidence="5">
    <location>
        <begin position="273"/>
        <end position="294"/>
    </location>
</feature>
<gene>
    <name evidence="7" type="ORF">GJG86_03425</name>
</gene>
<dbReference type="CDD" id="cd06170">
    <property type="entry name" value="LuxR_C_like"/>
    <property type="match status" value="1"/>
</dbReference>
<feature type="transmembrane region" description="Helical" evidence="5">
    <location>
        <begin position="48"/>
        <end position="67"/>
    </location>
</feature>
<evidence type="ECO:0000256" key="2">
    <source>
        <dbReference type="ARBA" id="ARBA00023125"/>
    </source>
</evidence>
<protein>
    <recommendedName>
        <fullName evidence="6">HTH luxR-type domain-containing protein</fullName>
    </recommendedName>
</protein>
<sequence length="493" mass="52598">MTIPHNIANPPESRRAAVAATAGFAALYAVAIVFFYCDWLFAIPHADVLNYGALLNGTLCLAAATVFALSRRRKLSEPVVIGLGTISYAAALVAVAYATASGSLVFAYGAGAAAGIGAGLLMPLWFDRAGRLSGNRFAYAVGAASLVSAPLALALDLLPEAAMVAVCLTLVLASSALLVRSMRGGWVGGPNEATSSSANEVLENPNDATSSLKQLAAPFVYVFLLSLTYGMLDVVAMASPAVPAPATGFASQIAGLAAICAFLLYVRFGAGRYATLLNVALALIATGLLFLPFLPSAYSVALVVLTHLGWEISLLVLYALVIEVFRHDRANLVAFAALAFAFPRPGMVAGWFVASFVASDSQFTFAQMTAIAFALLYLIMMGAWLLRTREKRAAERSLRKRDELIKRYVRAREDLQELACDDLAKAHSLTKRETELLKLFAQGRDAAYAEKLLYLSHNTVKSYAKSLYAKLGVHSKQEVIDLVRASLPLDNDR</sequence>
<dbReference type="PANTHER" id="PTHR44688">
    <property type="entry name" value="DNA-BINDING TRANSCRIPTIONAL ACTIVATOR DEVR_DOSR"/>
    <property type="match status" value="1"/>
</dbReference>
<feature type="domain" description="HTH luxR-type" evidence="6">
    <location>
        <begin position="422"/>
        <end position="487"/>
    </location>
</feature>
<dbReference type="SMART" id="SM00421">
    <property type="entry name" value="HTH_LUXR"/>
    <property type="match status" value="1"/>
</dbReference>
<feature type="transmembrane region" description="Helical" evidence="5">
    <location>
        <begin position="219"/>
        <end position="242"/>
    </location>
</feature>
<dbReference type="Pfam" id="PF00196">
    <property type="entry name" value="GerE"/>
    <property type="match status" value="1"/>
</dbReference>
<proteinExistence type="predicted"/>
<keyword evidence="1" id="KW-0805">Transcription regulation</keyword>
<dbReference type="Proteomes" id="UP000438093">
    <property type="component" value="Unassembled WGS sequence"/>
</dbReference>
<comment type="caution">
    <text evidence="7">The sequence shown here is derived from an EMBL/GenBank/DDBJ whole genome shotgun (WGS) entry which is preliminary data.</text>
</comment>
<keyword evidence="4" id="KW-0175">Coiled coil</keyword>
<feature type="transmembrane region" description="Helical" evidence="5">
    <location>
        <begin position="137"/>
        <end position="155"/>
    </location>
</feature>
<evidence type="ECO:0000313" key="8">
    <source>
        <dbReference type="Proteomes" id="UP000438093"/>
    </source>
</evidence>
<dbReference type="EMBL" id="VTFY01000002">
    <property type="protein sequence ID" value="MRX81550.1"/>
    <property type="molecule type" value="Genomic_DNA"/>
</dbReference>